<protein>
    <submittedName>
        <fullName evidence="1">LAFE_0G16182g1_1</fullName>
    </submittedName>
</protein>
<gene>
    <name evidence="1" type="ORF">LAFE_0G16182G</name>
</gene>
<dbReference type="Proteomes" id="UP000190831">
    <property type="component" value="Chromosome G"/>
</dbReference>
<reference evidence="1 2" key="1">
    <citation type="submission" date="2016-03" db="EMBL/GenBank/DDBJ databases">
        <authorList>
            <person name="Devillers H."/>
        </authorList>
    </citation>
    <scope>NUCLEOTIDE SEQUENCE [LARGE SCALE GENOMIC DNA]</scope>
    <source>
        <strain evidence="1">CBS 6772</strain>
    </source>
</reference>
<organism evidence="1 2">
    <name type="scientific">Lachancea fermentati</name>
    <name type="common">Zygosaccharomyces fermentati</name>
    <dbReference type="NCBI Taxonomy" id="4955"/>
    <lineage>
        <taxon>Eukaryota</taxon>
        <taxon>Fungi</taxon>
        <taxon>Dikarya</taxon>
        <taxon>Ascomycota</taxon>
        <taxon>Saccharomycotina</taxon>
        <taxon>Saccharomycetes</taxon>
        <taxon>Saccharomycetales</taxon>
        <taxon>Saccharomycetaceae</taxon>
        <taxon>Lachancea</taxon>
    </lineage>
</organism>
<name>A0A1G4MIK4_LACFM</name>
<accession>A0A1G4MIK4</accession>
<keyword evidence="2" id="KW-1185">Reference proteome</keyword>
<dbReference type="AlphaFoldDB" id="A0A1G4MIK4"/>
<evidence type="ECO:0000313" key="2">
    <source>
        <dbReference type="Proteomes" id="UP000190831"/>
    </source>
</evidence>
<evidence type="ECO:0000313" key="1">
    <source>
        <dbReference type="EMBL" id="SCW03695.1"/>
    </source>
</evidence>
<dbReference type="EMBL" id="LT598486">
    <property type="protein sequence ID" value="SCW03695.1"/>
    <property type="molecule type" value="Genomic_DNA"/>
</dbReference>
<dbReference type="OMA" id="YKQSTNF"/>
<dbReference type="OrthoDB" id="3978317at2759"/>
<proteinExistence type="predicted"/>
<sequence>MQTLYKQNSNITQSTGSFLASAPVELTTVKGYEDFMAKQQKSNANVTTILSEDKSCGYVLKGGEAIATISGEAKDHLLALTGGGV</sequence>